<evidence type="ECO:0000256" key="2">
    <source>
        <dbReference type="ARBA" id="ARBA00023015"/>
    </source>
</evidence>
<dbReference type="InterPro" id="IPR017685">
    <property type="entry name" value="ArgP"/>
</dbReference>
<dbReference type="SUPFAM" id="SSF53850">
    <property type="entry name" value="Periplasmic binding protein-like II"/>
    <property type="match status" value="1"/>
</dbReference>
<dbReference type="Gene3D" id="3.40.190.290">
    <property type="match status" value="1"/>
</dbReference>
<dbReference type="InterPro" id="IPR000847">
    <property type="entry name" value="LysR_HTH_N"/>
</dbReference>
<evidence type="ECO:0000256" key="3">
    <source>
        <dbReference type="ARBA" id="ARBA00023125"/>
    </source>
</evidence>
<keyword evidence="4" id="KW-0804">Transcription</keyword>
<sequence length="308" mass="33601">MFDPSHLAALSAILRSGSFERAAKELGLTQSAVSQRIRLLEEQIGTPLVIRTQPCRATEAGRRVFRHAEELRLLEQELRTDLGVGLGADSDDEGETRSDSRGWPTVRLAVNADSLATWFLPALAKAGDLLFDLVVDDQDHSADWLKRGEVRAAISSARQPVQGCDCRPLGALRYLATASPDFCRHWFGGEGLTAFSLTRAPMLTFNAKDRLQGRWTEQIFGTASTGPSHWLPSSQAFVDAAAAGLGWGMNPEMLAAPALADGRLVLLKPDSPLDVPLYWHVSRSVQRLMQPVTQAVVEAARQALRPIA</sequence>
<organism evidence="6 7">
    <name type="scientific">Rhizobium wuzhouense</name>
    <dbReference type="NCBI Taxonomy" id="1986026"/>
    <lineage>
        <taxon>Bacteria</taxon>
        <taxon>Pseudomonadati</taxon>
        <taxon>Pseudomonadota</taxon>
        <taxon>Alphaproteobacteria</taxon>
        <taxon>Hyphomicrobiales</taxon>
        <taxon>Rhizobiaceae</taxon>
        <taxon>Rhizobium/Agrobacterium group</taxon>
        <taxon>Rhizobium</taxon>
    </lineage>
</organism>
<evidence type="ECO:0000313" key="7">
    <source>
        <dbReference type="Proteomes" id="UP000247536"/>
    </source>
</evidence>
<evidence type="ECO:0000259" key="5">
    <source>
        <dbReference type="PROSITE" id="PS50931"/>
    </source>
</evidence>
<gene>
    <name evidence="6" type="ORF">DMY87_08440</name>
</gene>
<reference evidence="6 7" key="1">
    <citation type="submission" date="2018-06" db="EMBL/GenBank/DDBJ databases">
        <title>Rhizobium wuzhouense sp. nov., isolated from roots of Oryza officinalis.</title>
        <authorList>
            <person name="Yuan T."/>
        </authorList>
    </citation>
    <scope>NUCLEOTIDE SEQUENCE [LARGE SCALE GENOMIC DNA]</scope>
    <source>
        <strain evidence="6 7">W44</strain>
    </source>
</reference>
<dbReference type="PANTHER" id="PTHR30579">
    <property type="entry name" value="TRANSCRIPTIONAL REGULATOR"/>
    <property type="match status" value="1"/>
</dbReference>
<keyword evidence="2" id="KW-0805">Transcription regulation</keyword>
<dbReference type="PROSITE" id="PS50931">
    <property type="entry name" value="HTH_LYSR"/>
    <property type="match status" value="1"/>
</dbReference>
<dbReference type="Gene3D" id="1.10.10.10">
    <property type="entry name" value="Winged helix-like DNA-binding domain superfamily/Winged helix DNA-binding domain"/>
    <property type="match status" value="1"/>
</dbReference>
<dbReference type="NCBIfam" id="TIGR03298">
    <property type="entry name" value="argP"/>
    <property type="match status" value="1"/>
</dbReference>
<evidence type="ECO:0000256" key="4">
    <source>
        <dbReference type="ARBA" id="ARBA00023163"/>
    </source>
</evidence>
<dbReference type="InterPro" id="IPR036388">
    <property type="entry name" value="WH-like_DNA-bd_sf"/>
</dbReference>
<comment type="caution">
    <text evidence="6">The sequence shown here is derived from an EMBL/GenBank/DDBJ whole genome shotgun (WGS) entry which is preliminary data.</text>
</comment>
<dbReference type="InterPro" id="IPR050176">
    <property type="entry name" value="LTTR"/>
</dbReference>
<dbReference type="NCBIfam" id="NF002964">
    <property type="entry name" value="PRK03635.1"/>
    <property type="match status" value="1"/>
</dbReference>
<dbReference type="PRINTS" id="PR00039">
    <property type="entry name" value="HTHLYSR"/>
</dbReference>
<protein>
    <submittedName>
        <fullName evidence="6">ArgP/LysG family DNA-binding transcriptional regulator</fullName>
    </submittedName>
</protein>
<dbReference type="Pfam" id="PF03466">
    <property type="entry name" value="LysR_substrate"/>
    <property type="match status" value="1"/>
</dbReference>
<dbReference type="InterPro" id="IPR005119">
    <property type="entry name" value="LysR_subst-bd"/>
</dbReference>
<dbReference type="InterPro" id="IPR036390">
    <property type="entry name" value="WH_DNA-bd_sf"/>
</dbReference>
<dbReference type="SUPFAM" id="SSF46785">
    <property type="entry name" value="Winged helix' DNA-binding domain"/>
    <property type="match status" value="1"/>
</dbReference>
<dbReference type="PANTHER" id="PTHR30579:SF2">
    <property type="entry name" value="HTH-TYPE TRANSCRIPTIONAL REGULATOR ARGP"/>
    <property type="match status" value="1"/>
</dbReference>
<name>A0ABX5NW77_9HYPH</name>
<comment type="similarity">
    <text evidence="1">Belongs to the LysR transcriptional regulatory family.</text>
</comment>
<dbReference type="Proteomes" id="UP000247536">
    <property type="component" value="Unassembled WGS sequence"/>
</dbReference>
<dbReference type="GO" id="GO:0003677">
    <property type="term" value="F:DNA binding"/>
    <property type="evidence" value="ECO:0007669"/>
    <property type="project" value="UniProtKB-KW"/>
</dbReference>
<proteinExistence type="inferred from homology"/>
<keyword evidence="3 6" id="KW-0238">DNA-binding</keyword>
<feature type="domain" description="HTH lysR-type" evidence="5">
    <location>
        <begin position="2"/>
        <end position="58"/>
    </location>
</feature>
<keyword evidence="7" id="KW-1185">Reference proteome</keyword>
<evidence type="ECO:0000256" key="1">
    <source>
        <dbReference type="ARBA" id="ARBA00009437"/>
    </source>
</evidence>
<dbReference type="RefSeq" id="WP_110790837.1">
    <property type="nucleotide sequence ID" value="NZ_QJRY01000002.1"/>
</dbReference>
<dbReference type="EMBL" id="QJRY01000002">
    <property type="protein sequence ID" value="PYB75453.1"/>
    <property type="molecule type" value="Genomic_DNA"/>
</dbReference>
<dbReference type="NCBIfam" id="NF009888">
    <property type="entry name" value="PRK13348.1"/>
    <property type="match status" value="1"/>
</dbReference>
<evidence type="ECO:0000313" key="6">
    <source>
        <dbReference type="EMBL" id="PYB75453.1"/>
    </source>
</evidence>
<dbReference type="Pfam" id="PF00126">
    <property type="entry name" value="HTH_1"/>
    <property type="match status" value="1"/>
</dbReference>
<accession>A0ABX5NW77</accession>